<evidence type="ECO:0000313" key="2">
    <source>
        <dbReference type="Proteomes" id="UP000017820"/>
    </source>
</evidence>
<accession>V4H4X2</accession>
<comment type="caution">
    <text evidence="1">The sequence shown here is derived from an EMBL/GenBank/DDBJ whole genome shotgun (WGS) entry which is preliminary data.</text>
</comment>
<protein>
    <submittedName>
        <fullName evidence="1">Uncharacterized protein</fullName>
    </submittedName>
</protein>
<evidence type="ECO:0000313" key="1">
    <source>
        <dbReference type="EMBL" id="ESP92531.1"/>
    </source>
</evidence>
<feature type="non-terminal residue" evidence="1">
    <location>
        <position position="125"/>
    </location>
</feature>
<organism evidence="1 2">
    <name type="scientific">Pseudoalteromonas luteoviolacea (strain 2ta16)</name>
    <dbReference type="NCBI Taxonomy" id="1353533"/>
    <lineage>
        <taxon>Bacteria</taxon>
        <taxon>Pseudomonadati</taxon>
        <taxon>Pseudomonadota</taxon>
        <taxon>Gammaproteobacteria</taxon>
        <taxon>Alteromonadales</taxon>
        <taxon>Pseudoalteromonadaceae</taxon>
        <taxon>Pseudoalteromonas</taxon>
    </lineage>
</organism>
<dbReference type="EMBL" id="AUSV01000050">
    <property type="protein sequence ID" value="ESP92531.1"/>
    <property type="molecule type" value="Genomic_DNA"/>
</dbReference>
<dbReference type="Proteomes" id="UP000017820">
    <property type="component" value="Unassembled WGS sequence"/>
</dbReference>
<gene>
    <name evidence="1" type="ORF">PL2TA16_04202</name>
</gene>
<proteinExistence type="predicted"/>
<feature type="non-terminal residue" evidence="1">
    <location>
        <position position="1"/>
    </location>
</feature>
<sequence>VHLDQLGIFQEDGFGLDAKRFHHCHIDDWLALSVAGDGNLGYRGPAHGLEQHFSRGESLLLSVLGHPAQHPASNIILVVTNNWFGKRADKNGHNLFIGKEGAVVVRCSVHGRHKQNIAHRAQFPG</sequence>
<name>V4H4X2_PSEL2</name>
<reference evidence="1 2" key="1">
    <citation type="submission" date="2013-07" db="EMBL/GenBank/DDBJ databases">
        <title>Draft genome sequence of Pseudoalteromonas luteoviolacea 2ta16.</title>
        <authorList>
            <person name="Allen E.E."/>
            <person name="Azam F."/>
            <person name="Podell S."/>
        </authorList>
    </citation>
    <scope>NUCLEOTIDE SEQUENCE [LARGE SCALE GENOMIC DNA]</scope>
    <source>
        <strain evidence="1 2">2ta16</strain>
    </source>
</reference>
<dbReference type="AlphaFoldDB" id="V4H4X2"/>